<keyword evidence="2" id="KW-1185">Reference proteome</keyword>
<dbReference type="EMBL" id="KQ090068">
    <property type="protein sequence ID" value="KMT14252.1"/>
    <property type="molecule type" value="Genomic_DNA"/>
</dbReference>
<reference evidence="1 2" key="1">
    <citation type="journal article" date="2014" name="Nature">
        <title>The genome of the recently domesticated crop plant sugar beet (Beta vulgaris).</title>
        <authorList>
            <person name="Dohm J.C."/>
            <person name="Minoche A.E."/>
            <person name="Holtgrawe D."/>
            <person name="Capella-Gutierrez S."/>
            <person name="Zakrzewski F."/>
            <person name="Tafer H."/>
            <person name="Rupp O."/>
            <person name="Sorensen T.R."/>
            <person name="Stracke R."/>
            <person name="Reinhardt R."/>
            <person name="Goesmann A."/>
            <person name="Kraft T."/>
            <person name="Schulz B."/>
            <person name="Stadler P.F."/>
            <person name="Schmidt T."/>
            <person name="Gabaldon T."/>
            <person name="Lehrach H."/>
            <person name="Weisshaar B."/>
            <person name="Himmelbauer H."/>
        </authorList>
    </citation>
    <scope>NUCLEOTIDE SEQUENCE [LARGE SCALE GENOMIC DNA]</scope>
    <source>
        <tissue evidence="1">Taproot</tissue>
    </source>
</reference>
<name>A0A0J8CL89_BETVV</name>
<sequence>MMINACYTQLIMRSSFVEIRELTYFQHLSEFSSPFK</sequence>
<accession>A0A0J8CL89</accession>
<dbReference type="AlphaFoldDB" id="A0A0J8CL89"/>
<evidence type="ECO:0000313" key="1">
    <source>
        <dbReference type="EMBL" id="KMT14252.1"/>
    </source>
</evidence>
<dbReference type="Gramene" id="KMT14252">
    <property type="protein sequence ID" value="KMT14252"/>
    <property type="gene ID" value="BVRB_4g076090"/>
</dbReference>
<dbReference type="ExpressionAtlas" id="A0A0J8CL89">
    <property type="expression patterns" value="baseline"/>
</dbReference>
<evidence type="ECO:0000313" key="2">
    <source>
        <dbReference type="Proteomes" id="UP000035740"/>
    </source>
</evidence>
<dbReference type="Proteomes" id="UP000035740">
    <property type="component" value="Chromosome 4"/>
</dbReference>
<proteinExistence type="predicted"/>
<gene>
    <name evidence="1" type="ORF">BVRB_4g076090</name>
</gene>
<organism evidence="1 2">
    <name type="scientific">Beta vulgaris subsp. vulgaris</name>
    <name type="common">Beet</name>
    <dbReference type="NCBI Taxonomy" id="3555"/>
    <lineage>
        <taxon>Eukaryota</taxon>
        <taxon>Viridiplantae</taxon>
        <taxon>Streptophyta</taxon>
        <taxon>Embryophyta</taxon>
        <taxon>Tracheophyta</taxon>
        <taxon>Spermatophyta</taxon>
        <taxon>Magnoliopsida</taxon>
        <taxon>eudicotyledons</taxon>
        <taxon>Gunneridae</taxon>
        <taxon>Pentapetalae</taxon>
        <taxon>Caryophyllales</taxon>
        <taxon>Chenopodiaceae</taxon>
        <taxon>Betoideae</taxon>
        <taxon>Beta</taxon>
    </lineage>
</organism>
<protein>
    <submittedName>
        <fullName evidence="1">Uncharacterized protein</fullName>
    </submittedName>
</protein>